<dbReference type="Proteomes" id="UP000011083">
    <property type="component" value="Unassembled WGS sequence"/>
</dbReference>
<dbReference type="AlphaFoldDB" id="L8H391"/>
<proteinExistence type="predicted"/>
<gene>
    <name evidence="1" type="ORF">ACA1_037200</name>
</gene>
<dbReference type="RefSeq" id="XP_004340945.1">
    <property type="nucleotide sequence ID" value="XM_004340897.1"/>
</dbReference>
<keyword evidence="2" id="KW-1185">Reference proteome</keyword>
<organism evidence="1 2">
    <name type="scientific">Acanthamoeba castellanii (strain ATCC 30010 / Neff)</name>
    <dbReference type="NCBI Taxonomy" id="1257118"/>
    <lineage>
        <taxon>Eukaryota</taxon>
        <taxon>Amoebozoa</taxon>
        <taxon>Discosea</taxon>
        <taxon>Longamoebia</taxon>
        <taxon>Centramoebida</taxon>
        <taxon>Acanthamoebidae</taxon>
        <taxon>Acanthamoeba</taxon>
    </lineage>
</organism>
<reference evidence="1 2" key="1">
    <citation type="journal article" date="2013" name="Genome Biol.">
        <title>Genome of Acanthamoeba castellanii highlights extensive lateral gene transfer and early evolution of tyrosine kinase signaling.</title>
        <authorList>
            <person name="Clarke M."/>
            <person name="Lohan A.J."/>
            <person name="Liu B."/>
            <person name="Lagkouvardos I."/>
            <person name="Roy S."/>
            <person name="Zafar N."/>
            <person name="Bertelli C."/>
            <person name="Schilde C."/>
            <person name="Kianianmomeni A."/>
            <person name="Burglin T.R."/>
            <person name="Frech C."/>
            <person name="Turcotte B."/>
            <person name="Kopec K.O."/>
            <person name="Synnott J.M."/>
            <person name="Choo C."/>
            <person name="Paponov I."/>
            <person name="Finkler A."/>
            <person name="Soon Heng Tan C."/>
            <person name="Hutchins A.P."/>
            <person name="Weinmeier T."/>
            <person name="Rattei T."/>
            <person name="Chu J.S."/>
            <person name="Gimenez G."/>
            <person name="Irimia M."/>
            <person name="Rigden D.J."/>
            <person name="Fitzpatrick D.A."/>
            <person name="Lorenzo-Morales J."/>
            <person name="Bateman A."/>
            <person name="Chiu C.H."/>
            <person name="Tang P."/>
            <person name="Hegemann P."/>
            <person name="Fromm H."/>
            <person name="Raoult D."/>
            <person name="Greub G."/>
            <person name="Miranda-Saavedra D."/>
            <person name="Chen N."/>
            <person name="Nash P."/>
            <person name="Ginger M.L."/>
            <person name="Horn M."/>
            <person name="Schaap P."/>
            <person name="Caler L."/>
            <person name="Loftus B."/>
        </authorList>
    </citation>
    <scope>NUCLEOTIDE SEQUENCE [LARGE SCALE GENOMIC DNA]</scope>
    <source>
        <strain evidence="1 2">Neff</strain>
    </source>
</reference>
<dbReference type="VEuPathDB" id="AmoebaDB:ACA1_037200"/>
<dbReference type="EMBL" id="KB007940">
    <property type="protein sequence ID" value="ELR18886.1"/>
    <property type="molecule type" value="Genomic_DNA"/>
</dbReference>
<accession>L8H391</accession>
<dbReference type="GeneID" id="14919655"/>
<dbReference type="KEGG" id="acan:ACA1_037200"/>
<protein>
    <submittedName>
        <fullName evidence="1">Uncharacterized protein</fullName>
    </submittedName>
</protein>
<dbReference type="CDD" id="cd24141">
    <property type="entry name" value="NDUFS5-like"/>
    <property type="match status" value="1"/>
</dbReference>
<dbReference type="OrthoDB" id="9992197at2759"/>
<evidence type="ECO:0000313" key="2">
    <source>
        <dbReference type="Proteomes" id="UP000011083"/>
    </source>
</evidence>
<name>L8H391_ACACF</name>
<evidence type="ECO:0000313" key="1">
    <source>
        <dbReference type="EMBL" id="ELR18886.1"/>
    </source>
</evidence>
<sequence>MSTGFGFQGAGRCYPIWRDFALCKNGSANPGECTPFFQDYITCTYGWADPENVELFKRQVALSEEQEKWQKQYGKKMAAHVRTFETEAAYEEWKESLGAKVVETPATMDELNAFTKEKLNPQ</sequence>